<comment type="pathway">
    <text evidence="2">Cell wall biogenesis; lipoteichoic acid biosynthesis.</text>
</comment>
<evidence type="ECO:0000313" key="9">
    <source>
        <dbReference type="EMBL" id="OWF32636.1"/>
    </source>
</evidence>
<feature type="transmembrane region" description="Helical" evidence="7">
    <location>
        <begin position="152"/>
        <end position="170"/>
    </location>
</feature>
<organism evidence="9 10">
    <name type="scientific">Companilactobacillus kimchii</name>
    <dbReference type="NCBI Taxonomy" id="2801452"/>
    <lineage>
        <taxon>Bacteria</taxon>
        <taxon>Bacillati</taxon>
        <taxon>Bacillota</taxon>
        <taxon>Bacilli</taxon>
        <taxon>Lactobacillales</taxon>
        <taxon>Lactobacillaceae</taxon>
        <taxon>Companilactobacillus</taxon>
    </lineage>
</organism>
<dbReference type="InterPro" id="IPR050448">
    <property type="entry name" value="OpgB/LTA_synthase_biosynth"/>
</dbReference>
<gene>
    <name evidence="9" type="ORF">LKACC12383_01859</name>
</gene>
<dbReference type="RefSeq" id="WP_054642858.1">
    <property type="nucleotide sequence ID" value="NZ_LNUB01000036.1"/>
</dbReference>
<evidence type="ECO:0000259" key="8">
    <source>
        <dbReference type="Pfam" id="PF00884"/>
    </source>
</evidence>
<evidence type="ECO:0000256" key="1">
    <source>
        <dbReference type="ARBA" id="ARBA00004651"/>
    </source>
</evidence>
<feature type="transmembrane region" description="Helical" evidence="7">
    <location>
        <begin position="46"/>
        <end position="63"/>
    </location>
</feature>
<comment type="caution">
    <text evidence="9">The sequence shown here is derived from an EMBL/GenBank/DDBJ whole genome shotgun (WGS) entry which is preliminary data.</text>
</comment>
<feature type="transmembrane region" description="Helical" evidence="7">
    <location>
        <begin position="70"/>
        <end position="87"/>
    </location>
</feature>
<dbReference type="InterPro" id="IPR000917">
    <property type="entry name" value="Sulfatase_N"/>
</dbReference>
<evidence type="ECO:0000256" key="5">
    <source>
        <dbReference type="ARBA" id="ARBA00022989"/>
    </source>
</evidence>
<dbReference type="CDD" id="cd16015">
    <property type="entry name" value="LTA_synthase"/>
    <property type="match status" value="1"/>
</dbReference>
<dbReference type="GO" id="GO:0005886">
    <property type="term" value="C:plasma membrane"/>
    <property type="evidence" value="ECO:0007669"/>
    <property type="project" value="UniProtKB-SubCell"/>
</dbReference>
<evidence type="ECO:0000313" key="10">
    <source>
        <dbReference type="Proteomes" id="UP000196649"/>
    </source>
</evidence>
<dbReference type="Gene3D" id="3.40.720.10">
    <property type="entry name" value="Alkaline Phosphatase, subunit A"/>
    <property type="match status" value="1"/>
</dbReference>
<feature type="transmembrane region" description="Helical" evidence="7">
    <location>
        <begin position="121"/>
        <end position="140"/>
    </location>
</feature>
<dbReference type="PANTHER" id="PTHR47371:SF3">
    <property type="entry name" value="PHOSPHOGLYCEROL TRANSFERASE I"/>
    <property type="match status" value="1"/>
</dbReference>
<keyword evidence="4 7" id="KW-0812">Transmembrane</keyword>
<evidence type="ECO:0000256" key="4">
    <source>
        <dbReference type="ARBA" id="ARBA00022692"/>
    </source>
</evidence>
<dbReference type="EMBL" id="MXAL01000008">
    <property type="protein sequence ID" value="OWF32636.1"/>
    <property type="molecule type" value="Genomic_DNA"/>
</dbReference>
<dbReference type="AlphaFoldDB" id="A0A210P832"/>
<keyword evidence="5 7" id="KW-1133">Transmembrane helix</keyword>
<proteinExistence type="predicted"/>
<evidence type="ECO:0000256" key="7">
    <source>
        <dbReference type="SAM" id="Phobius"/>
    </source>
</evidence>
<evidence type="ECO:0000256" key="6">
    <source>
        <dbReference type="ARBA" id="ARBA00023136"/>
    </source>
</evidence>
<dbReference type="Pfam" id="PF00884">
    <property type="entry name" value="Sulfatase"/>
    <property type="match status" value="1"/>
</dbReference>
<sequence length="625" mass="70966">MQRKRIAYLGQGLFTILSAFLMGYLLDYAQLTSISYSAQMVFKDNFAVYLVTVVVLLIVYWGLYGLTNHFFVSTTIFYIFFGIYGLADHLKVQYRSEPILPSDLMFLGNIRELLSMIKLGLIVWVVAIILVLVALCFVLEKQYSKNFLHFKPIPRVLLVLLMVLGLGSFYTSNREGSFNHAILNKAGYSDFAANINWSANSNGPLLTFLSNMHIDVMDKPVNYSKTTMQRIVTKYRNEADEINQNRPNNNLRKQTLIFILSESFSDPSRVPNIKMNQEVIPNIKKIKQDNTSGLMMSSSYGGGTANIEYMTLTGLAYNQFSKSLNSPFTQLVIKQKHPLNIANSFKTTAAIHPYYGNFYDRDTVYQKFGMQTFRNINTSGKLGLHYTATADGGQYISDDSAYKEALWQINQKKGGQFINLVTMQNHMPYTTNYAGNQFKATGKGAGKNLQQVANFAKGLSMTDETTQNFLDEIDKISKPITIVWYGDHLPGIYDGNKMSQYNVQQHTTDYFVYSNRYALEHNYGTKKLSDATKVTDPNGFIPLALRQMKQQVTPYYALLTQVEEDVPAMARNSVGGNESLYVNNSEKQVSTNKLNKKQKRIIHDYRLVQYDLTAGKGYSRNIINK</sequence>
<dbReference type="InterPro" id="IPR017850">
    <property type="entry name" value="Alkaline_phosphatase_core_sf"/>
</dbReference>
<accession>A0A210P832</accession>
<name>A0A210P832_9LACO</name>
<comment type="subcellular location">
    <subcellularLocation>
        <location evidence="1">Cell membrane</location>
        <topology evidence="1">Multi-pass membrane protein</topology>
    </subcellularLocation>
</comment>
<reference evidence="9 10" key="1">
    <citation type="submission" date="2017-03" db="EMBL/GenBank/DDBJ databases">
        <title>Genome sequence of Lactobacillus kimchii KACC 12383.</title>
        <authorList>
            <person name="Chun J."/>
        </authorList>
    </citation>
    <scope>NUCLEOTIDE SEQUENCE [LARGE SCALE GENOMIC DNA]</scope>
    <source>
        <strain evidence="9 10">KACC 12383</strain>
    </source>
</reference>
<feature type="domain" description="Sulfatase N-terminal" evidence="8">
    <location>
        <begin position="254"/>
        <end position="518"/>
    </location>
</feature>
<evidence type="ECO:0000256" key="3">
    <source>
        <dbReference type="ARBA" id="ARBA00022475"/>
    </source>
</evidence>
<dbReference type="SUPFAM" id="SSF53649">
    <property type="entry name" value="Alkaline phosphatase-like"/>
    <property type="match status" value="1"/>
</dbReference>
<evidence type="ECO:0000256" key="2">
    <source>
        <dbReference type="ARBA" id="ARBA00004936"/>
    </source>
</evidence>
<dbReference type="Proteomes" id="UP000196649">
    <property type="component" value="Unassembled WGS sequence"/>
</dbReference>
<keyword evidence="3" id="KW-1003">Cell membrane</keyword>
<dbReference type="PANTHER" id="PTHR47371">
    <property type="entry name" value="LIPOTEICHOIC ACID SYNTHASE"/>
    <property type="match status" value="1"/>
</dbReference>
<keyword evidence="6 7" id="KW-0472">Membrane</keyword>
<protein>
    <recommendedName>
        <fullName evidence="8">Sulfatase N-terminal domain-containing protein</fullName>
    </recommendedName>
</protein>
<feature type="transmembrane region" description="Helical" evidence="7">
    <location>
        <begin position="7"/>
        <end position="26"/>
    </location>
</feature>